<dbReference type="CDD" id="cd04590">
    <property type="entry name" value="CBS_pair_CorC_HlyC_assoc"/>
    <property type="match status" value="1"/>
</dbReference>
<gene>
    <name evidence="12" type="ORF">E2986_08689</name>
</gene>
<feature type="domain" description="Cyclic nucleotide-binding" evidence="10">
    <location>
        <begin position="753"/>
        <end position="858"/>
    </location>
</feature>
<dbReference type="SUPFAM" id="SSF54631">
    <property type="entry name" value="CBS-domain pair"/>
    <property type="match status" value="1"/>
</dbReference>
<dbReference type="PROSITE" id="PS50042">
    <property type="entry name" value="CNMP_BINDING_3"/>
    <property type="match status" value="1"/>
</dbReference>
<dbReference type="Pfam" id="PF25562">
    <property type="entry name" value="CNBH_CNNM2_C"/>
    <property type="match status" value="1"/>
</dbReference>
<reference evidence="12" key="1">
    <citation type="submission" date="2019-11" db="EMBL/GenBank/DDBJ databases">
        <title>The nuclear and mitochondrial genomes of Frieseomelitta varia - a highly eusocial stingless bee (Meliponini) with a permanently sterile worker caste.</title>
        <authorList>
            <person name="Freitas F.C.P."/>
            <person name="Lourenco A.P."/>
            <person name="Nunes F.M.F."/>
            <person name="Paschoal A.R."/>
            <person name="Abreu F.C.P."/>
            <person name="Barbin F.O."/>
            <person name="Bataglia L."/>
            <person name="Cardoso-Junior C.A.M."/>
            <person name="Cervoni M.S."/>
            <person name="Silva S.R."/>
            <person name="Dalarmi F."/>
            <person name="Del Lama M.A."/>
            <person name="Depintor T.S."/>
            <person name="Ferreira K.M."/>
            <person name="Goria P.S."/>
            <person name="Jaskot M.C."/>
            <person name="Lago D.C."/>
            <person name="Luna-Lucena D."/>
            <person name="Moda L.M."/>
            <person name="Nascimento L."/>
            <person name="Pedrino M."/>
            <person name="Rabico F.O."/>
            <person name="Sanches F.C."/>
            <person name="Santos D.E."/>
            <person name="Santos C.G."/>
            <person name="Vieira J."/>
            <person name="Lopes T.F."/>
            <person name="Barchuk A.R."/>
            <person name="Hartfelder K."/>
            <person name="Simoes Z.L.P."/>
            <person name="Bitondi M.M.G."/>
            <person name="Pinheiro D.G."/>
        </authorList>
    </citation>
    <scope>NUCLEOTIDE SEQUENCE</scope>
    <source>
        <strain evidence="12">USP_RPSP 00005682</strain>
        <tissue evidence="12">Whole individual</tissue>
    </source>
</reference>
<evidence type="ECO:0000259" key="11">
    <source>
        <dbReference type="PROSITE" id="PS51846"/>
    </source>
</evidence>
<keyword evidence="4 6" id="KW-1133">Transmembrane helix</keyword>
<dbReference type="GO" id="GO:0022857">
    <property type="term" value="F:transmembrane transporter activity"/>
    <property type="evidence" value="ECO:0007669"/>
    <property type="project" value="TreeGrafter"/>
</dbReference>
<feature type="domain" description="CNNM transmembrane" evidence="11">
    <location>
        <begin position="331"/>
        <end position="510"/>
    </location>
</feature>
<evidence type="ECO:0000256" key="8">
    <source>
        <dbReference type="SAM" id="Phobius"/>
    </source>
</evidence>
<dbReference type="GO" id="GO:0010960">
    <property type="term" value="P:magnesium ion homeostasis"/>
    <property type="evidence" value="ECO:0007669"/>
    <property type="project" value="InterPro"/>
</dbReference>
<dbReference type="Proteomes" id="UP000655588">
    <property type="component" value="Unassembled WGS sequence"/>
</dbReference>
<dbReference type="PANTHER" id="PTHR12064:SF94">
    <property type="entry name" value="UNEXTENDED PROTEIN"/>
    <property type="match status" value="1"/>
</dbReference>
<feature type="signal peptide" evidence="9">
    <location>
        <begin position="1"/>
        <end position="29"/>
    </location>
</feature>
<dbReference type="SUPFAM" id="SSF51206">
    <property type="entry name" value="cAMP-binding domain-like"/>
    <property type="match status" value="1"/>
</dbReference>
<keyword evidence="13" id="KW-1185">Reference proteome</keyword>
<accession>A0A833S1F3</accession>
<comment type="subcellular location">
    <subcellularLocation>
        <location evidence="1">Membrane</location>
        <topology evidence="1">Multi-pass membrane protein</topology>
    </subcellularLocation>
</comment>
<evidence type="ECO:0000256" key="7">
    <source>
        <dbReference type="SAM" id="MobiDB-lite"/>
    </source>
</evidence>
<evidence type="ECO:0000256" key="6">
    <source>
        <dbReference type="PROSITE-ProRule" id="PRU01193"/>
    </source>
</evidence>
<evidence type="ECO:0000259" key="10">
    <source>
        <dbReference type="PROSITE" id="PS50042"/>
    </source>
</evidence>
<dbReference type="InterPro" id="IPR045095">
    <property type="entry name" value="ACDP"/>
</dbReference>
<evidence type="ECO:0000256" key="1">
    <source>
        <dbReference type="ARBA" id="ARBA00004141"/>
    </source>
</evidence>
<evidence type="ECO:0000256" key="5">
    <source>
        <dbReference type="ARBA" id="ARBA00023136"/>
    </source>
</evidence>
<feature type="compositionally biased region" description="Low complexity" evidence="7">
    <location>
        <begin position="948"/>
        <end position="970"/>
    </location>
</feature>
<dbReference type="EMBL" id="WNWW01000816">
    <property type="protein sequence ID" value="KAF3421822.1"/>
    <property type="molecule type" value="Genomic_DNA"/>
</dbReference>
<evidence type="ECO:0000256" key="3">
    <source>
        <dbReference type="ARBA" id="ARBA00022692"/>
    </source>
</evidence>
<evidence type="ECO:0000256" key="2">
    <source>
        <dbReference type="ARBA" id="ARBA00010484"/>
    </source>
</evidence>
<dbReference type="Pfam" id="PF01595">
    <property type="entry name" value="CNNM"/>
    <property type="match status" value="1"/>
</dbReference>
<feature type="transmembrane region" description="Helical" evidence="8">
    <location>
        <begin position="335"/>
        <end position="359"/>
    </location>
</feature>
<evidence type="ECO:0008006" key="14">
    <source>
        <dbReference type="Google" id="ProtNLM"/>
    </source>
</evidence>
<feature type="transmembrane region" description="Helical" evidence="8">
    <location>
        <begin position="450"/>
        <end position="470"/>
    </location>
</feature>
<keyword evidence="3 6" id="KW-0812">Transmembrane</keyword>
<evidence type="ECO:0000256" key="9">
    <source>
        <dbReference type="SAM" id="SignalP"/>
    </source>
</evidence>
<dbReference type="Gene3D" id="2.60.120.10">
    <property type="entry name" value="Jelly Rolls"/>
    <property type="match status" value="1"/>
</dbReference>
<dbReference type="InterPro" id="IPR046342">
    <property type="entry name" value="CBS_dom_sf"/>
</dbReference>
<dbReference type="InterPro" id="IPR000595">
    <property type="entry name" value="cNMP-bd_dom"/>
</dbReference>
<proteinExistence type="inferred from homology"/>
<feature type="transmembrane region" description="Helical" evidence="8">
    <location>
        <begin position="393"/>
        <end position="414"/>
    </location>
</feature>
<evidence type="ECO:0000256" key="4">
    <source>
        <dbReference type="ARBA" id="ARBA00022989"/>
    </source>
</evidence>
<comment type="similarity">
    <text evidence="2">Belongs to the ACDP family.</text>
</comment>
<comment type="caution">
    <text evidence="12">The sequence shown here is derived from an EMBL/GenBank/DDBJ whole genome shotgun (WGS) entry which is preliminary data.</text>
</comment>
<feature type="transmembrane region" description="Helical" evidence="8">
    <location>
        <begin position="420"/>
        <end position="438"/>
    </location>
</feature>
<evidence type="ECO:0000313" key="12">
    <source>
        <dbReference type="EMBL" id="KAF3421822.1"/>
    </source>
</evidence>
<dbReference type="InterPro" id="IPR044751">
    <property type="entry name" value="Ion_transp-like_CBS"/>
</dbReference>
<organism evidence="12 13">
    <name type="scientific">Frieseomelitta varia</name>
    <dbReference type="NCBI Taxonomy" id="561572"/>
    <lineage>
        <taxon>Eukaryota</taxon>
        <taxon>Metazoa</taxon>
        <taxon>Ecdysozoa</taxon>
        <taxon>Arthropoda</taxon>
        <taxon>Hexapoda</taxon>
        <taxon>Insecta</taxon>
        <taxon>Pterygota</taxon>
        <taxon>Neoptera</taxon>
        <taxon>Endopterygota</taxon>
        <taxon>Hymenoptera</taxon>
        <taxon>Apocrita</taxon>
        <taxon>Aculeata</taxon>
        <taxon>Apoidea</taxon>
        <taxon>Anthophila</taxon>
        <taxon>Apidae</taxon>
        <taxon>Frieseomelitta</taxon>
    </lineage>
</organism>
<dbReference type="GO" id="GO:0005886">
    <property type="term" value="C:plasma membrane"/>
    <property type="evidence" value="ECO:0007669"/>
    <property type="project" value="TreeGrafter"/>
</dbReference>
<sequence>MAQHVVCSSTPAALLLLIFVISNLVSVNTFTKVKVSDNLNVKSVNVFIKKDSVAEENVSSSFGFLIEVFGTGLENNISLRWSRTLDNCESKNKLSAIWISPNGSRAIYKFDKVPNFKVTTIYFCLKIVSTFGEIWTNLGSNFTIRSPIQSKYLSYDLTPFFMKAEIVPMLSTTKSFSITKYFRMRRANLLSSVNDDPKNLLTQQIHTDVFIEGLRIEISEKDPSYREDGIPEILAGSKTVIRLFGFGFTEDTWITFTDEPAERGSICDKIKSNAFLMKNVRNNTATVDVVLPLGSPFYICVKQVYGEEGSNLLLFKHQGTESWKTIYTYEKFLPLWLSILIILMCLTFSALFSGLNLGLMAMDRTELKILCNTGTEKEKQYARTIQPVRNHGNYLLCSILFSNVLVNSIFTILLDDLTSGLVAVICSTLAIVIFGEISPQAICSRHGLCIGAKTIYITKLTMIITFPLSYPISKLLDFLLGEEIGNVYNRERLKELVRVTTGYNDLEKDEVNIIAGALELRKKTVTDVMTKIEDVYMLNYNAILDFETVSEIMKSGFSRIPVYEGVRTNIVTMLYIKDLAFVDPDDNMPLKTLCQFYQNPCNFIFEDVTLDIMFKQFKEGSYFSKLSTFTKLVWCPLKKHALVLGHKGHMAFVQRVNNEGEGDPFYEVIGLVTLEDVIEELIQAEIIDETDVFTDNKTKRRRQARHKIQDFTVFAEKKENQRIHISPQLTLAMFQYLSTTVDAFKPDTISETILRRLLKQDIIYHIKVKSREKARNDPAAVIYQQGKAVDYFVLILEGRVEVTVGKENMMFESGPFTYFGSQALTVNVGIAESPTNTNPQTVGSIQSINLDSMLRYTFVPDYTVRAVSEVFYVKIKRSLYLAAKRATLLERSQKDSLPGQEQFDDEVEKLLHSLDEDDRSMPESPVLPIDKEKESKNEKEKEKDNVQSPVHSATAPTSPAPVSASPVTHSKFISSYSDHNGKLKNSPAKATIVISPSQTQAKLDLNTEILARQEANRAISAKKLIEDEERTNLLPKKEDS</sequence>
<keyword evidence="9" id="KW-0732">Signal</keyword>
<dbReference type="InterPro" id="IPR014710">
    <property type="entry name" value="RmlC-like_jellyroll"/>
</dbReference>
<dbReference type="PANTHER" id="PTHR12064">
    <property type="entry name" value="METAL TRANSPORTER CNNM"/>
    <property type="match status" value="1"/>
</dbReference>
<dbReference type="InterPro" id="IPR018490">
    <property type="entry name" value="cNMP-bd_dom_sf"/>
</dbReference>
<keyword evidence="5 6" id="KW-0472">Membrane</keyword>
<dbReference type="PROSITE" id="PS51846">
    <property type="entry name" value="CNNM"/>
    <property type="match status" value="1"/>
</dbReference>
<protein>
    <recommendedName>
        <fullName evidence="14">Metal transporter CNNM2</fullName>
    </recommendedName>
</protein>
<evidence type="ECO:0000313" key="13">
    <source>
        <dbReference type="Proteomes" id="UP000655588"/>
    </source>
</evidence>
<feature type="chain" id="PRO_5032281499" description="Metal transporter CNNM2" evidence="9">
    <location>
        <begin position="30"/>
        <end position="1040"/>
    </location>
</feature>
<feature type="region of interest" description="Disordered" evidence="7">
    <location>
        <begin position="913"/>
        <end position="988"/>
    </location>
</feature>
<name>A0A833S1F3_9HYME</name>
<dbReference type="InterPro" id="IPR002550">
    <property type="entry name" value="CNNM"/>
</dbReference>
<dbReference type="AlphaFoldDB" id="A0A833S1F3"/>
<dbReference type="Gene3D" id="3.10.580.10">
    <property type="entry name" value="CBS-domain"/>
    <property type="match status" value="2"/>
</dbReference>
<feature type="compositionally biased region" description="Basic and acidic residues" evidence="7">
    <location>
        <begin position="929"/>
        <end position="945"/>
    </location>
</feature>